<feature type="domain" description="Transcriptional coactivator p15 (PC4) C-terminal" evidence="8">
    <location>
        <begin position="64"/>
        <end position="115"/>
    </location>
</feature>
<dbReference type="Pfam" id="PF02229">
    <property type="entry name" value="PC4"/>
    <property type="match status" value="1"/>
</dbReference>
<keyword evidence="4" id="KW-0238">DNA-binding</keyword>
<evidence type="ECO:0000256" key="2">
    <source>
        <dbReference type="ARBA" id="ARBA00009001"/>
    </source>
</evidence>
<dbReference type="Proteomes" id="UP001329825">
    <property type="component" value="Chromosome 4"/>
</dbReference>
<evidence type="ECO:0000256" key="7">
    <source>
        <dbReference type="SAM" id="MobiDB-lite"/>
    </source>
</evidence>
<keyword evidence="10" id="KW-1185">Reference proteome</keyword>
<dbReference type="EMBL" id="CP141884">
    <property type="protein sequence ID" value="WRT66205.1"/>
    <property type="molecule type" value="Genomic_DNA"/>
</dbReference>
<keyword evidence="5" id="KW-0804">Transcription</keyword>
<reference evidence="9 10" key="1">
    <citation type="submission" date="2024-01" db="EMBL/GenBank/DDBJ databases">
        <title>Comparative genomics of Cryptococcus and Kwoniella reveals pathogenesis evolution and contrasting modes of karyotype evolution via chromosome fusion or intercentromeric recombination.</title>
        <authorList>
            <person name="Coelho M.A."/>
            <person name="David-Palma M."/>
            <person name="Shea T."/>
            <person name="Bowers K."/>
            <person name="McGinley-Smith S."/>
            <person name="Mohammad A.W."/>
            <person name="Gnirke A."/>
            <person name="Yurkov A.M."/>
            <person name="Nowrousian M."/>
            <person name="Sun S."/>
            <person name="Cuomo C.A."/>
            <person name="Heitman J."/>
        </authorList>
    </citation>
    <scope>NUCLEOTIDE SEQUENCE [LARGE SCALE GENOMIC DNA]</scope>
    <source>
        <strain evidence="9">CBS 11374</strain>
    </source>
</reference>
<organism evidence="9 10">
    <name type="scientific">Kwoniella shivajii</name>
    <dbReference type="NCBI Taxonomy" id="564305"/>
    <lineage>
        <taxon>Eukaryota</taxon>
        <taxon>Fungi</taxon>
        <taxon>Dikarya</taxon>
        <taxon>Basidiomycota</taxon>
        <taxon>Agaricomycotina</taxon>
        <taxon>Tremellomycetes</taxon>
        <taxon>Tremellales</taxon>
        <taxon>Cryptococcaceae</taxon>
        <taxon>Kwoniella</taxon>
    </lineage>
</organism>
<protein>
    <recommendedName>
        <fullName evidence="8">Transcriptional coactivator p15 (PC4) C-terminal domain-containing protein</fullName>
    </recommendedName>
</protein>
<evidence type="ECO:0000256" key="3">
    <source>
        <dbReference type="ARBA" id="ARBA00023015"/>
    </source>
</evidence>
<evidence type="ECO:0000256" key="4">
    <source>
        <dbReference type="ARBA" id="ARBA00023125"/>
    </source>
</evidence>
<dbReference type="InterPro" id="IPR009044">
    <property type="entry name" value="ssDNA-bd_transcriptional_reg"/>
</dbReference>
<evidence type="ECO:0000256" key="6">
    <source>
        <dbReference type="ARBA" id="ARBA00023242"/>
    </source>
</evidence>
<evidence type="ECO:0000313" key="10">
    <source>
        <dbReference type="Proteomes" id="UP001329825"/>
    </source>
</evidence>
<evidence type="ECO:0000313" key="9">
    <source>
        <dbReference type="EMBL" id="WRT66205.1"/>
    </source>
</evidence>
<dbReference type="PANTHER" id="PTHR13215">
    <property type="entry name" value="RNA POLYMERASE II TRANSCRIPTIONAL COACTIVATOR"/>
    <property type="match status" value="1"/>
</dbReference>
<sequence>MPPRRALSSSDDDSDVKPSVSKASTSKPNKSDDEPKSKKVKKNTSNEEGAVEVEQNEQGDQYIKLSEVRRLTVRTFKGKVLVDMREMYKDKGTGQMKPGSKGISLTKEQWDLIKNNINNVDDMIAKVNEK</sequence>
<accession>A0ABZ1CWR8</accession>
<evidence type="ECO:0000259" key="8">
    <source>
        <dbReference type="Pfam" id="PF02229"/>
    </source>
</evidence>
<evidence type="ECO:0000256" key="1">
    <source>
        <dbReference type="ARBA" id="ARBA00004123"/>
    </source>
</evidence>
<comment type="subcellular location">
    <subcellularLocation>
        <location evidence="1">Nucleus</location>
    </subcellularLocation>
</comment>
<proteinExistence type="inferred from homology"/>
<dbReference type="InterPro" id="IPR045125">
    <property type="entry name" value="Sub1/Tcp4-like"/>
</dbReference>
<comment type="similarity">
    <text evidence="2">Belongs to the transcriptional coactivator PC4 family.</text>
</comment>
<gene>
    <name evidence="9" type="ORF">IL334_003158</name>
</gene>
<keyword evidence="3" id="KW-0805">Transcription regulation</keyword>
<dbReference type="GeneID" id="87955289"/>
<feature type="region of interest" description="Disordered" evidence="7">
    <location>
        <begin position="1"/>
        <end position="61"/>
    </location>
</feature>
<keyword evidence="6" id="KW-0539">Nucleus</keyword>
<dbReference type="SUPFAM" id="SSF54447">
    <property type="entry name" value="ssDNA-binding transcriptional regulator domain"/>
    <property type="match status" value="1"/>
</dbReference>
<dbReference type="RefSeq" id="XP_062790945.1">
    <property type="nucleotide sequence ID" value="XM_062934894.1"/>
</dbReference>
<name>A0ABZ1CWR8_9TREE</name>
<dbReference type="Gene3D" id="2.30.31.10">
    <property type="entry name" value="Transcriptional Coactivator Pc4, Chain A"/>
    <property type="match status" value="1"/>
</dbReference>
<dbReference type="InterPro" id="IPR003173">
    <property type="entry name" value="PC4_C"/>
</dbReference>
<evidence type="ECO:0000256" key="5">
    <source>
        <dbReference type="ARBA" id="ARBA00023163"/>
    </source>
</evidence>